<feature type="transmembrane region" description="Helical" evidence="1">
    <location>
        <begin position="29"/>
        <end position="51"/>
    </location>
</feature>
<dbReference type="AlphaFoldDB" id="A0A0R2K3A2"/>
<sequence length="73" mass="8133">MLKATLVGVPGLIAVALVLITLFTQLPFWLIIVLWIVGFLVAMITVTVVELKIKLLAMQRQEEAQAKKDKSEK</sequence>
<gene>
    <name evidence="2" type="ORF">IV87_GL000276</name>
    <name evidence="3" type="ORF">SAMN04487973_11060</name>
</gene>
<keyword evidence="1" id="KW-1133">Transmembrane helix</keyword>
<organism evidence="2 4">
    <name type="scientific">Pediococcus ethanolidurans</name>
    <dbReference type="NCBI Taxonomy" id="319653"/>
    <lineage>
        <taxon>Bacteria</taxon>
        <taxon>Bacillati</taxon>
        <taxon>Bacillota</taxon>
        <taxon>Bacilli</taxon>
        <taxon>Lactobacillales</taxon>
        <taxon>Lactobacillaceae</taxon>
        <taxon>Pediococcus</taxon>
    </lineage>
</organism>
<protein>
    <submittedName>
        <fullName evidence="2">Uncharacterized protein</fullName>
    </submittedName>
</protein>
<dbReference type="Proteomes" id="UP000051749">
    <property type="component" value="Unassembled WGS sequence"/>
</dbReference>
<dbReference type="PATRIC" id="fig|319653.3.peg.283"/>
<name>A0A0R2K3A2_9LACO</name>
<evidence type="ECO:0000313" key="5">
    <source>
        <dbReference type="Proteomes" id="UP000182818"/>
    </source>
</evidence>
<keyword evidence="1" id="KW-0812">Transmembrane</keyword>
<feature type="transmembrane region" description="Helical" evidence="1">
    <location>
        <begin position="5"/>
        <end position="23"/>
    </location>
</feature>
<dbReference type="Proteomes" id="UP000182818">
    <property type="component" value="Unassembled WGS sequence"/>
</dbReference>
<keyword evidence="5" id="KW-1185">Reference proteome</keyword>
<dbReference type="RefSeq" id="WP_057806362.1">
    <property type="nucleotide sequence ID" value="NZ_BJYP01000006.1"/>
</dbReference>
<dbReference type="EMBL" id="FOGK01000010">
    <property type="protein sequence ID" value="SER59219.1"/>
    <property type="molecule type" value="Genomic_DNA"/>
</dbReference>
<proteinExistence type="predicted"/>
<reference evidence="2 4" key="1">
    <citation type="journal article" date="2015" name="Genome Announc.">
        <title>Expanding the biotechnology potential of lactobacilli through comparative genomics of 213 strains and associated genera.</title>
        <authorList>
            <person name="Sun Z."/>
            <person name="Harris H.M."/>
            <person name="McCann A."/>
            <person name="Guo C."/>
            <person name="Argimon S."/>
            <person name="Zhang W."/>
            <person name="Yang X."/>
            <person name="Jeffery I.B."/>
            <person name="Cooney J.C."/>
            <person name="Kagawa T.F."/>
            <person name="Liu W."/>
            <person name="Song Y."/>
            <person name="Salvetti E."/>
            <person name="Wrobel A."/>
            <person name="Rasinkangas P."/>
            <person name="Parkhill J."/>
            <person name="Rea M.C."/>
            <person name="O'Sullivan O."/>
            <person name="Ritari J."/>
            <person name="Douillard F.P."/>
            <person name="Paul Ross R."/>
            <person name="Yang R."/>
            <person name="Briner A.E."/>
            <person name="Felis G.E."/>
            <person name="de Vos W.M."/>
            <person name="Barrangou R."/>
            <person name="Klaenhammer T.R."/>
            <person name="Caufield P.W."/>
            <person name="Cui Y."/>
            <person name="Zhang H."/>
            <person name="O'Toole P.W."/>
        </authorList>
    </citation>
    <scope>NUCLEOTIDE SEQUENCE [LARGE SCALE GENOMIC DNA]</scope>
    <source>
        <strain evidence="2 4">DSM 22301</strain>
    </source>
</reference>
<dbReference type="STRING" id="319653.SAMN04487973_11060"/>
<accession>A0A0R2K3A2</accession>
<keyword evidence="1" id="KW-0472">Membrane</keyword>
<dbReference type="GeneID" id="76043654"/>
<evidence type="ECO:0000256" key="1">
    <source>
        <dbReference type="SAM" id="Phobius"/>
    </source>
</evidence>
<dbReference type="EMBL" id="JQBY01000011">
    <property type="protein sequence ID" value="KRN82342.1"/>
    <property type="molecule type" value="Genomic_DNA"/>
</dbReference>
<evidence type="ECO:0000313" key="3">
    <source>
        <dbReference type="EMBL" id="SER59219.1"/>
    </source>
</evidence>
<evidence type="ECO:0000313" key="2">
    <source>
        <dbReference type="EMBL" id="KRN82342.1"/>
    </source>
</evidence>
<evidence type="ECO:0000313" key="4">
    <source>
        <dbReference type="Proteomes" id="UP000051749"/>
    </source>
</evidence>
<reference evidence="3 5" key="2">
    <citation type="submission" date="2016-10" db="EMBL/GenBank/DDBJ databases">
        <authorList>
            <person name="Varghese N."/>
            <person name="Submissions S."/>
        </authorList>
    </citation>
    <scope>NUCLEOTIDE SEQUENCE [LARGE SCALE GENOMIC DNA]</scope>
    <source>
        <strain evidence="3 5">CGMCC 1.3889</strain>
    </source>
</reference>
<comment type="caution">
    <text evidence="2">The sequence shown here is derived from an EMBL/GenBank/DDBJ whole genome shotgun (WGS) entry which is preliminary data.</text>
</comment>